<protein>
    <submittedName>
        <fullName evidence="2">N-acetylmuramoyl-L-alanine amidase</fullName>
    </submittedName>
</protein>
<proteinExistence type="predicted"/>
<accession>A0ABY2ZSX1</accession>
<name>A0ABY2ZSX1_9GAMM</name>
<keyword evidence="3" id="KW-1185">Reference proteome</keyword>
<feature type="region of interest" description="Disordered" evidence="1">
    <location>
        <begin position="1"/>
        <end position="31"/>
    </location>
</feature>
<evidence type="ECO:0000313" key="2">
    <source>
        <dbReference type="EMBL" id="TQC54898.1"/>
    </source>
</evidence>
<gene>
    <name evidence="2" type="ORF">FK492_24750</name>
</gene>
<dbReference type="Proteomes" id="UP000319715">
    <property type="component" value="Unassembled WGS sequence"/>
</dbReference>
<sequence length="52" mass="5763">HEALDRSLEPASDDPTRQVQRKRDPGPRFPWPQVLEAVALAPYAPSADRAPS</sequence>
<dbReference type="EMBL" id="VICF01000297">
    <property type="protein sequence ID" value="TQC54898.1"/>
    <property type="molecule type" value="Genomic_DNA"/>
</dbReference>
<evidence type="ECO:0000313" key="3">
    <source>
        <dbReference type="Proteomes" id="UP000319715"/>
    </source>
</evidence>
<comment type="caution">
    <text evidence="2">The sequence shown here is derived from an EMBL/GenBank/DDBJ whole genome shotgun (WGS) entry which is preliminary data.</text>
</comment>
<organism evidence="2 3">
    <name type="scientific">Pantoea dispersa</name>
    <dbReference type="NCBI Taxonomy" id="59814"/>
    <lineage>
        <taxon>Bacteria</taxon>
        <taxon>Pseudomonadati</taxon>
        <taxon>Pseudomonadota</taxon>
        <taxon>Gammaproteobacteria</taxon>
        <taxon>Enterobacterales</taxon>
        <taxon>Erwiniaceae</taxon>
        <taxon>Pantoea</taxon>
    </lineage>
</organism>
<feature type="non-terminal residue" evidence="2">
    <location>
        <position position="1"/>
    </location>
</feature>
<reference evidence="2 3" key="1">
    <citation type="submission" date="2019-06" db="EMBL/GenBank/DDBJ databases">
        <title>Pantoea dispersa Assembly.</title>
        <authorList>
            <person name="Wang J."/>
        </authorList>
    </citation>
    <scope>NUCLEOTIDE SEQUENCE [LARGE SCALE GENOMIC DNA]</scope>
    <source>
        <strain evidence="3">bio</strain>
    </source>
</reference>
<evidence type="ECO:0000256" key="1">
    <source>
        <dbReference type="SAM" id="MobiDB-lite"/>
    </source>
</evidence>